<proteinExistence type="predicted"/>
<dbReference type="eggNOG" id="KOG1470">
    <property type="taxonomic scope" value="Eukaryota"/>
</dbReference>
<dbReference type="InterPro" id="IPR011074">
    <property type="entry name" value="CRAL/TRIO_N_dom"/>
</dbReference>
<dbReference type="InterPro" id="IPR036273">
    <property type="entry name" value="CRAL/TRIO_N_dom_sf"/>
</dbReference>
<gene>
    <name evidence="3" type="ORF">CLCR_09903</name>
</gene>
<dbReference type="SUPFAM" id="SSF46938">
    <property type="entry name" value="CRAL/TRIO N-terminal domain"/>
    <property type="match status" value="1"/>
</dbReference>
<dbReference type="PANTHER" id="PTHR46590:SF1">
    <property type="entry name" value="PHOSPHATIDYLINOSITOL TRANSFER PROTEIN CSR1"/>
    <property type="match status" value="1"/>
</dbReference>
<dbReference type="SUPFAM" id="SSF52087">
    <property type="entry name" value="CRAL/TRIO domain"/>
    <property type="match status" value="1"/>
</dbReference>
<dbReference type="PANTHER" id="PTHR46590">
    <property type="entry name" value="PHOSPHATIDYLINOSITOL TRANSFER PROTEIN CSR1-RELATED"/>
    <property type="match status" value="1"/>
</dbReference>
<dbReference type="STRING" id="86049.A0A1C1CWJ6"/>
<dbReference type="GO" id="GO:0120010">
    <property type="term" value="P:intermembrane phospholipid transfer"/>
    <property type="evidence" value="ECO:0007669"/>
    <property type="project" value="EnsemblFungi"/>
</dbReference>
<feature type="domain" description="CRAL-TRIO" evidence="2">
    <location>
        <begin position="322"/>
        <end position="467"/>
    </location>
</feature>
<dbReference type="SMART" id="SM00516">
    <property type="entry name" value="SEC14"/>
    <property type="match status" value="1"/>
</dbReference>
<dbReference type="Gene3D" id="3.40.525.10">
    <property type="entry name" value="CRAL-TRIO lipid binding domain"/>
    <property type="match status" value="1"/>
</dbReference>
<evidence type="ECO:0000313" key="3">
    <source>
        <dbReference type="EMBL" id="OCT52825.1"/>
    </source>
</evidence>
<dbReference type="SMART" id="SM01100">
    <property type="entry name" value="CRAL_TRIO_N"/>
    <property type="match status" value="1"/>
</dbReference>
<dbReference type="InterPro" id="IPR036865">
    <property type="entry name" value="CRAL-TRIO_dom_sf"/>
</dbReference>
<feature type="region of interest" description="Disordered" evidence="1">
    <location>
        <begin position="565"/>
        <end position="584"/>
    </location>
</feature>
<sequence length="584" mass="66269">MRRCYCQRSLPQSVFLPSTAQRGAPTFSRKFRSPAPLRVEAHSRRSPPFRAKIPVGPPLVPVEASVSSYIILFAVACGGAILFEYFRPRGAHDSTDPVLKAQIVETLALETDDPFRLDMPAPPGHLGNLTPEQEAKLREFWTATLRVFGVEDPQHAAGTETPQTEDAASEIDVKDKEKGKKRFGVFKRHKDKESSNGTATPTKDPSYHKDADDKYGQVKEFQEILSTQTPESLRAAFWSMVKADHPDALLLRFLRARKWDVDKALVMLVSTMRWRSQEQHVDDDVVLRGEGGALEDSKSDDPAVKKEGQDFLAQLRLGKSFLHGTDKEGRPLCFVRVRLHKGGEQTERSLERYTVYVIETARLALRPPVETACIVFDMTNFTMANMDYTPVKFMIKIFEANYPESLGAVLVHKSPWIFQGIWKIIRGWLDPVVAGKVHFTSNVEDLEKFIPRSQIIKELEGDENWEYKYIEPVPGENDTMKEEEPRKALEAERDAEVREYQRKTFEWIAKGTGAEAEKLKDERHTLARKLNDNYWKLDKYVRARTYYDRTGMIGPDGTINFYPPTASAGTSNVPKIATSADDVD</sequence>
<dbReference type="Pfam" id="PF03765">
    <property type="entry name" value="CRAL_TRIO_N"/>
    <property type="match status" value="1"/>
</dbReference>
<organism evidence="3 4">
    <name type="scientific">Cladophialophora carrionii</name>
    <dbReference type="NCBI Taxonomy" id="86049"/>
    <lineage>
        <taxon>Eukaryota</taxon>
        <taxon>Fungi</taxon>
        <taxon>Dikarya</taxon>
        <taxon>Ascomycota</taxon>
        <taxon>Pezizomycotina</taxon>
        <taxon>Eurotiomycetes</taxon>
        <taxon>Chaetothyriomycetidae</taxon>
        <taxon>Chaetothyriales</taxon>
        <taxon>Herpotrichiellaceae</taxon>
        <taxon>Cladophialophora</taxon>
    </lineage>
</organism>
<evidence type="ECO:0000313" key="4">
    <source>
        <dbReference type="Proteomes" id="UP000094526"/>
    </source>
</evidence>
<dbReference type="CDD" id="cd00170">
    <property type="entry name" value="SEC14"/>
    <property type="match status" value="1"/>
</dbReference>
<reference evidence="4" key="1">
    <citation type="submission" date="2015-07" db="EMBL/GenBank/DDBJ databases">
        <authorList>
            <person name="Teixeira M.M."/>
            <person name="Souza R.C."/>
            <person name="Almeida L.G."/>
            <person name="Vicente V.A."/>
            <person name="de Hoog S."/>
            <person name="Bocca A.L."/>
            <person name="de Almeida S.R."/>
            <person name="Vasconcelos A.T."/>
            <person name="Felipe M.S."/>
        </authorList>
    </citation>
    <scope>NUCLEOTIDE SEQUENCE [LARGE SCALE GENOMIC DNA]</scope>
    <source>
        <strain evidence="4">KSF</strain>
    </source>
</reference>
<dbReference type="VEuPathDB" id="FungiDB:CLCR_09903"/>
<dbReference type="PROSITE" id="PS50191">
    <property type="entry name" value="CRAL_TRIO"/>
    <property type="match status" value="1"/>
</dbReference>
<dbReference type="InterPro" id="IPR052432">
    <property type="entry name" value="PITP/CRAL-TRIO"/>
</dbReference>
<keyword evidence="4" id="KW-1185">Reference proteome</keyword>
<dbReference type="InterPro" id="IPR001251">
    <property type="entry name" value="CRAL-TRIO_dom"/>
</dbReference>
<dbReference type="VEuPathDB" id="FungiDB:G647_04169"/>
<evidence type="ECO:0000256" key="1">
    <source>
        <dbReference type="SAM" id="MobiDB-lite"/>
    </source>
</evidence>
<name>A0A1C1CWJ6_9EURO</name>
<dbReference type="EMBL" id="LGRB01000008">
    <property type="protein sequence ID" value="OCT52825.1"/>
    <property type="molecule type" value="Genomic_DNA"/>
</dbReference>
<protein>
    <submittedName>
        <fullName evidence="3">Phosphatidylinositol transfer protein</fullName>
    </submittedName>
</protein>
<accession>A0A1C1CWJ6</accession>
<evidence type="ECO:0000259" key="2">
    <source>
        <dbReference type="PROSITE" id="PS50191"/>
    </source>
</evidence>
<dbReference type="Pfam" id="PF00650">
    <property type="entry name" value="CRAL_TRIO"/>
    <property type="match status" value="1"/>
</dbReference>
<dbReference type="AlphaFoldDB" id="A0A1C1CWJ6"/>
<dbReference type="OrthoDB" id="43460at2759"/>
<dbReference type="Proteomes" id="UP000094526">
    <property type="component" value="Unassembled WGS sequence"/>
</dbReference>
<feature type="region of interest" description="Disordered" evidence="1">
    <location>
        <begin position="182"/>
        <end position="211"/>
    </location>
</feature>
<comment type="caution">
    <text evidence="3">The sequence shown here is derived from an EMBL/GenBank/DDBJ whole genome shotgun (WGS) entry which is preliminary data.</text>
</comment>